<keyword evidence="4" id="KW-0949">S-adenosyl-L-methionine</keyword>
<dbReference type="InterPro" id="IPR003726">
    <property type="entry name" value="HCY_dom"/>
</dbReference>
<dbReference type="Gene3D" id="3.20.20.330">
    <property type="entry name" value="Homocysteine-binding-like domain"/>
    <property type="match status" value="1"/>
</dbReference>
<dbReference type="Proteomes" id="UP001597294">
    <property type="component" value="Unassembled WGS sequence"/>
</dbReference>
<reference evidence="11" key="1">
    <citation type="journal article" date="2019" name="Int. J. Syst. Evol. Microbiol.">
        <title>The Global Catalogue of Microorganisms (GCM) 10K type strain sequencing project: providing services to taxonomists for standard genome sequencing and annotation.</title>
        <authorList>
            <consortium name="The Broad Institute Genomics Platform"/>
            <consortium name="The Broad Institute Genome Sequencing Center for Infectious Disease"/>
            <person name="Wu L."/>
            <person name="Ma J."/>
        </authorList>
    </citation>
    <scope>NUCLEOTIDE SEQUENCE [LARGE SCALE GENOMIC DNA]</scope>
    <source>
        <strain evidence="11">CGMCC 4.7192</strain>
    </source>
</reference>
<evidence type="ECO:0000256" key="4">
    <source>
        <dbReference type="ARBA" id="ARBA00022691"/>
    </source>
</evidence>
<name>A0ABW5BQ47_9PROT</name>
<evidence type="ECO:0000256" key="5">
    <source>
        <dbReference type="ARBA" id="ARBA00022723"/>
    </source>
</evidence>
<feature type="compositionally biased region" description="Basic and acidic residues" evidence="8">
    <location>
        <begin position="350"/>
        <end position="362"/>
    </location>
</feature>
<sequence>MANKFLELLKTRDWLLADGATGTNLFEVGLQTGDAPELWNVDEPEKIYNLQKSFVDAGSDIILTNTFGGTRNRMKLHKAQDRVAEINAAAVKITKRVADQADRPVIVAGSMGPTGDIFEPVGSLSREDGIAAFREQAFALAEAGADVLWLETISAPEELEAAVTACSETGLPIVTTLSFDTNGRTMMGLTPADFARRVKELSPVPVAYGANCGVGASEMVTALQNMAMCSEEGDVLVSKSNCGIPEYVDGAIRYTGTPELMAEYARIAVDSGIKIIGGCCGTTPNHVRHMREALDNHTRGAKPSLDEIVSRLGEISNGARAMNEAGPLGAKPTEPVTGGGKKRRGRDPKRKAADDGKFPGEV</sequence>
<organism evidence="10 11">
    <name type="scientific">Kiloniella antarctica</name>
    <dbReference type="NCBI Taxonomy" id="1550907"/>
    <lineage>
        <taxon>Bacteria</taxon>
        <taxon>Pseudomonadati</taxon>
        <taxon>Pseudomonadota</taxon>
        <taxon>Alphaproteobacteria</taxon>
        <taxon>Rhodospirillales</taxon>
        <taxon>Kiloniellaceae</taxon>
        <taxon>Kiloniella</taxon>
    </lineage>
</organism>
<proteinExistence type="inferred from homology"/>
<keyword evidence="5 7" id="KW-0479">Metal-binding</keyword>
<keyword evidence="11" id="KW-1185">Reference proteome</keyword>
<evidence type="ECO:0000256" key="2">
    <source>
        <dbReference type="ARBA" id="ARBA00022603"/>
    </source>
</evidence>
<dbReference type="PROSITE" id="PS50970">
    <property type="entry name" value="HCY"/>
    <property type="match status" value="1"/>
</dbReference>
<keyword evidence="2 7" id="KW-0489">Methyltransferase</keyword>
<evidence type="ECO:0000313" key="10">
    <source>
        <dbReference type="EMBL" id="MFD2207699.1"/>
    </source>
</evidence>
<evidence type="ECO:0000256" key="8">
    <source>
        <dbReference type="SAM" id="MobiDB-lite"/>
    </source>
</evidence>
<dbReference type="PANTHER" id="PTHR45833">
    <property type="entry name" value="METHIONINE SYNTHASE"/>
    <property type="match status" value="1"/>
</dbReference>
<dbReference type="GO" id="GO:0032259">
    <property type="term" value="P:methylation"/>
    <property type="evidence" value="ECO:0007669"/>
    <property type="project" value="UniProtKB-KW"/>
</dbReference>
<gene>
    <name evidence="10" type="primary">bmt</name>
    <name evidence="10" type="ORF">ACFSKO_18955</name>
</gene>
<evidence type="ECO:0000256" key="1">
    <source>
        <dbReference type="ARBA" id="ARBA00010398"/>
    </source>
</evidence>
<feature type="binding site" evidence="7">
    <location>
        <position position="279"/>
    </location>
    <ligand>
        <name>Zn(2+)</name>
        <dbReference type="ChEBI" id="CHEBI:29105"/>
    </ligand>
</feature>
<dbReference type="EC" id="2.1.1.5" evidence="10"/>
<dbReference type="PANTHER" id="PTHR45833:SF1">
    <property type="entry name" value="METHIONINE SYNTHASE"/>
    <property type="match status" value="1"/>
</dbReference>
<keyword evidence="7" id="KW-0862">Zinc</keyword>
<feature type="region of interest" description="Disordered" evidence="8">
    <location>
        <begin position="320"/>
        <end position="362"/>
    </location>
</feature>
<comment type="caution">
    <text evidence="10">The sequence shown here is derived from an EMBL/GenBank/DDBJ whole genome shotgun (WGS) entry which is preliminary data.</text>
</comment>
<comment type="cofactor">
    <cofactor evidence="7">
        <name>Zn(2+)</name>
        <dbReference type="ChEBI" id="CHEBI:29105"/>
    </cofactor>
</comment>
<evidence type="ECO:0000256" key="7">
    <source>
        <dbReference type="PROSITE-ProRule" id="PRU00333"/>
    </source>
</evidence>
<feature type="binding site" evidence="7">
    <location>
        <position position="212"/>
    </location>
    <ligand>
        <name>Zn(2+)</name>
        <dbReference type="ChEBI" id="CHEBI:29105"/>
    </ligand>
</feature>
<evidence type="ECO:0000259" key="9">
    <source>
        <dbReference type="PROSITE" id="PS50970"/>
    </source>
</evidence>
<feature type="domain" description="Hcy-binding" evidence="9">
    <location>
        <begin position="3"/>
        <end position="294"/>
    </location>
</feature>
<dbReference type="GO" id="GO:0047150">
    <property type="term" value="F:betaine-homocysteine S-methyltransferase activity"/>
    <property type="evidence" value="ECO:0007669"/>
    <property type="project" value="UniProtKB-EC"/>
</dbReference>
<protein>
    <submittedName>
        <fullName evidence="10">Betaine--homocysteine S-methyltransferase</fullName>
        <ecNumber evidence="10">2.1.1.5</ecNumber>
    </submittedName>
</protein>
<evidence type="ECO:0000313" key="11">
    <source>
        <dbReference type="Proteomes" id="UP001597294"/>
    </source>
</evidence>
<dbReference type="InterPro" id="IPR036589">
    <property type="entry name" value="HCY_dom_sf"/>
</dbReference>
<dbReference type="InterPro" id="IPR050554">
    <property type="entry name" value="Met_Synthase/Corrinoid"/>
</dbReference>
<evidence type="ECO:0000256" key="3">
    <source>
        <dbReference type="ARBA" id="ARBA00022679"/>
    </source>
</evidence>
<feature type="compositionally biased region" description="Basic residues" evidence="8">
    <location>
        <begin position="340"/>
        <end position="349"/>
    </location>
</feature>
<keyword evidence="3 7" id="KW-0808">Transferase</keyword>
<dbReference type="EMBL" id="JBHUII010000013">
    <property type="protein sequence ID" value="MFD2207699.1"/>
    <property type="molecule type" value="Genomic_DNA"/>
</dbReference>
<dbReference type="Pfam" id="PF02574">
    <property type="entry name" value="S-methyl_trans"/>
    <property type="match status" value="1"/>
</dbReference>
<accession>A0ABW5BQ47</accession>
<keyword evidence="6" id="KW-0170">Cobalt</keyword>
<feature type="binding site" evidence="7">
    <location>
        <position position="280"/>
    </location>
    <ligand>
        <name>Zn(2+)</name>
        <dbReference type="ChEBI" id="CHEBI:29105"/>
    </ligand>
</feature>
<comment type="similarity">
    <text evidence="1">Belongs to the vitamin-B12 dependent methionine synthase family.</text>
</comment>
<dbReference type="SUPFAM" id="SSF82282">
    <property type="entry name" value="Homocysteine S-methyltransferase"/>
    <property type="match status" value="1"/>
</dbReference>
<dbReference type="RefSeq" id="WP_380254609.1">
    <property type="nucleotide sequence ID" value="NZ_JBHUII010000013.1"/>
</dbReference>
<evidence type="ECO:0000256" key="6">
    <source>
        <dbReference type="ARBA" id="ARBA00023285"/>
    </source>
</evidence>
<dbReference type="NCBIfam" id="NF005718">
    <property type="entry name" value="PRK07534.1"/>
    <property type="match status" value="1"/>
</dbReference>